<comment type="similarity">
    <text evidence="1">Belongs to the glycosyl hydrolase 35 family.</text>
</comment>
<dbReference type="GO" id="GO:0004553">
    <property type="term" value="F:hydrolase activity, hydrolyzing O-glycosyl compounds"/>
    <property type="evidence" value="ECO:0007669"/>
    <property type="project" value="InterPro"/>
</dbReference>
<evidence type="ECO:0000259" key="7">
    <source>
        <dbReference type="Pfam" id="PF21467"/>
    </source>
</evidence>
<dbReference type="Pfam" id="PF08385">
    <property type="entry name" value="DHC_N1"/>
    <property type="match status" value="1"/>
</dbReference>
<dbReference type="InterPro" id="IPR008979">
    <property type="entry name" value="Galactose-bd-like_sf"/>
</dbReference>
<dbReference type="InterPro" id="IPR026983">
    <property type="entry name" value="DHC"/>
</dbReference>
<dbReference type="PANTHER" id="PTHR46532:SF11">
    <property type="entry name" value="DYNEIN AXONEMAL HEAVY CHAIN 12"/>
    <property type="match status" value="1"/>
</dbReference>
<dbReference type="Gene3D" id="2.60.120.260">
    <property type="entry name" value="Galactose-binding domain-like"/>
    <property type="match status" value="2"/>
</dbReference>
<dbReference type="GO" id="GO:0005975">
    <property type="term" value="P:carbohydrate metabolic process"/>
    <property type="evidence" value="ECO:0007669"/>
    <property type="project" value="InterPro"/>
</dbReference>
<dbReference type="InterPro" id="IPR031330">
    <property type="entry name" value="Gly_Hdrlase_35_cat"/>
</dbReference>
<keyword evidence="3" id="KW-0326">Glycosidase</keyword>
<dbReference type="Pfam" id="PF01301">
    <property type="entry name" value="Glyco_hydro_35"/>
    <property type="match status" value="1"/>
</dbReference>
<evidence type="ECO:0000256" key="2">
    <source>
        <dbReference type="ARBA" id="ARBA00022801"/>
    </source>
</evidence>
<dbReference type="GO" id="GO:0045505">
    <property type="term" value="F:dynein intermediate chain binding"/>
    <property type="evidence" value="ECO:0007669"/>
    <property type="project" value="InterPro"/>
</dbReference>
<dbReference type="PANTHER" id="PTHR46532">
    <property type="entry name" value="MALE FERTILITY FACTOR KL5"/>
    <property type="match status" value="1"/>
</dbReference>
<dbReference type="InterPro" id="IPR048913">
    <property type="entry name" value="BetaGal_gal-bd"/>
</dbReference>
<name>A0A7R8VE01_TIMDO</name>
<dbReference type="Pfam" id="PF21467">
    <property type="entry name" value="BetaGal_gal-bd"/>
    <property type="match status" value="1"/>
</dbReference>
<evidence type="ECO:0000259" key="5">
    <source>
        <dbReference type="Pfam" id="PF01301"/>
    </source>
</evidence>
<dbReference type="GO" id="GO:0007018">
    <property type="term" value="P:microtubule-based movement"/>
    <property type="evidence" value="ECO:0007669"/>
    <property type="project" value="InterPro"/>
</dbReference>
<feature type="domain" description="Glycoside hydrolase 35 catalytic" evidence="5">
    <location>
        <begin position="654"/>
        <end position="805"/>
    </location>
</feature>
<dbReference type="SUPFAM" id="SSF51445">
    <property type="entry name" value="(Trans)glycosidases"/>
    <property type="match status" value="1"/>
</dbReference>
<feature type="compositionally biased region" description="Polar residues" evidence="4">
    <location>
        <begin position="10"/>
        <end position="28"/>
    </location>
</feature>
<reference evidence="8" key="1">
    <citation type="submission" date="2020-11" db="EMBL/GenBank/DDBJ databases">
        <authorList>
            <person name="Tran Van P."/>
        </authorList>
    </citation>
    <scope>NUCLEOTIDE SEQUENCE</scope>
</reference>
<sequence length="1928" mass="221005">MMYFADNQPERCSTSQTSAGESLHSGSATPRIDEVPSMPDYQNFIVAYIVRYCFHWGSTQPLPGNSDPEVHHLAERSGLSWREEAEPARVCHGEIENVCEFLMKHTSATEDVSRIRKNIELKRKREVEHKLNEQRDLVEELNDKVYLLACKTQDVKEELTCCKDACDIADVCFRKFKTEENETQQIFEESLKRVRDTLSKHYEATNKGIPIELVHKLSSSIETGIAASELWKTLLAQQDDINKRLKSIGTVTENIPEEQSVKNKFLSFGRSCLDTKKKVFELKSKIAKSEEFEILKEKAVKLMKLNVESSDSSSLNRTIQDFVSVFVLHKQLTYVNQSAGKDDIKHPSLKETESELTNIHSKRKEQKMKIARCVSSMNRIMSDIFQIYSTTLRLHRKTLAEVSKGSLKILDVAPLSHAVKQLPQLWVEEVESFASVSLRSLDGITFHENPKPQRIISPLTLCLEVPVDFPSDQVIDLFGHFPLCDPAHIVVDLLGTLVKESTLERLEAEHVGPPYFYMANVDEMKLEDESFISTTYKHLSSIAHLTAKLKKMCELWEKDIAFWWEQPLKAVAENMTVGKGLTFHEFKEEYAKIRGFLRNAVVRPTPDTSWPPVVFSAEVVWSSSSSGQDELPTLYEHYTEGGITSGLTTHPDGFLLNGKNITLISGAIHYFRVHPEYWRDRLRKLRAAGFVAVETYVVWSLHEYTRDNFDFGDGGTILSPFLDVVKYLKIAQEEDLFVVMRSGPYIGSELDMGGLPPWLVHDPNLETRTANPLYLERVAIYLNRLYPLFTNLQFTKGGPIISFQVRAGSSSVLDVIALVVTALVLMGHKASCPCSRDVPHLIILAECLCVVGNVNNYDAPLSESGDYTEKYNRTAPLIAQYLAVQTKLPQLPQQSIRVAYPSTPITSQLTYNNILDQVAADDRDTSTDLIAMEQTDVNNGSGQSYGFIVYRKRDLEIPETPVLRLGTVVRDVGMVLVDGVRKTEPLVQSSQIGGFGYWGNSNQQFNLDSASVGSNRTLDLFVEEWGRGGDHKGVFGGSLYLNEERLQDWEIIALQFKLDNWLSSLTNWEDFDGIGYNPTLYRATLDISGNPRDTFINMSAWGKGNVFINNFNLGRYFSAGPALTLYIPAPLLREGQNEVTKVKKFTTLFDLQEIDWNEDVYKVIRDFFINPTECILTIFFDEDKLSAKLGFPSKPAHDMSYFMKEPTDSITPTNFYKVINFGTIGPHVEGSILNVMENVYAPMFFNSTSWPDSVKSDFCTHLHSFLAGLTDLHYKMQGLTVIYVPQEGNNLPVEQASRDKELIKRLEGVVVQWTHQIRVALSDRDQGSSQDMLGPTDEHSFWIYRYENLAGVDFQLKNKHVKHICDILHMAQSTYIKQFVVLVEEIKECMKEAKSNIEFLQILNEPCAELETVNDPSEIHKYIPKILHLFRVIWLHSPYYNSRERLSDLCRAFSNQIILQCCQAVDLPFIFKGNSQAGIKILKDCIECCVMYKLLYEKISEAHKENGDKVWVLDEASIFNHVDSFCQRCKDLIEVCDAMIIFGRMDETQNIAMPSFGGTRGEEFEKVCENIEKNFNTYLQAIKDTQDTILDVQVPTWYDDILRFRSHTKELEVVIENLMDSVFEIVQHAEEGLHALQAFYHYSKRSAVRKMFDKKTVYVYKLFEDDLQATKKELVDEKEQYPASLPYYAGRALMARLKKRRLERLMKMLDDAEWLPYCGVGEEVRTQFNKLVKTIDDMVMDIYRKWIDSLDENMAARLNRPLLCRSLVHQGLLESNFDRKLLIVCRESKFWDMMSFDIPTNVQQVYYKWENIKYVYESVLQVVRDYNNIIASLSDEERVLFRELIRGCDKKINPGLHKLQWNTDVSDLYISECCQHTAELQVFVDDFKNSNLEVVRICEKICDTPLIEIPHGIVYKLKDLDRLMAKHR</sequence>
<evidence type="ECO:0000313" key="8">
    <source>
        <dbReference type="EMBL" id="CAD7194983.1"/>
    </source>
</evidence>
<evidence type="ECO:0000256" key="3">
    <source>
        <dbReference type="ARBA" id="ARBA00023295"/>
    </source>
</evidence>
<evidence type="ECO:0000256" key="1">
    <source>
        <dbReference type="ARBA" id="ARBA00009809"/>
    </source>
</evidence>
<protein>
    <recommendedName>
        <fullName evidence="9">Beta-galactosidase</fullName>
    </recommendedName>
</protein>
<evidence type="ECO:0000256" key="4">
    <source>
        <dbReference type="SAM" id="MobiDB-lite"/>
    </source>
</evidence>
<feature type="region of interest" description="Disordered" evidence="4">
    <location>
        <begin position="1"/>
        <end position="31"/>
    </location>
</feature>
<dbReference type="GO" id="GO:0051959">
    <property type="term" value="F:dynein light intermediate chain binding"/>
    <property type="evidence" value="ECO:0007669"/>
    <property type="project" value="InterPro"/>
</dbReference>
<evidence type="ECO:0008006" key="9">
    <source>
        <dbReference type="Google" id="ProtNLM"/>
    </source>
</evidence>
<evidence type="ECO:0000259" key="6">
    <source>
        <dbReference type="Pfam" id="PF08385"/>
    </source>
</evidence>
<gene>
    <name evidence="8" type="ORF">TDIB3V08_LOCUS1391</name>
</gene>
<dbReference type="InterPro" id="IPR017853">
    <property type="entry name" value="GH"/>
</dbReference>
<dbReference type="SUPFAM" id="SSF49785">
    <property type="entry name" value="Galactose-binding domain-like"/>
    <property type="match status" value="1"/>
</dbReference>
<proteinExistence type="inferred from homology"/>
<feature type="domain" description="Dynein heavy chain tail" evidence="6">
    <location>
        <begin position="1303"/>
        <end position="1866"/>
    </location>
</feature>
<organism evidence="8">
    <name type="scientific">Timema douglasi</name>
    <name type="common">Walking stick</name>
    <dbReference type="NCBI Taxonomy" id="61478"/>
    <lineage>
        <taxon>Eukaryota</taxon>
        <taxon>Metazoa</taxon>
        <taxon>Ecdysozoa</taxon>
        <taxon>Arthropoda</taxon>
        <taxon>Hexapoda</taxon>
        <taxon>Insecta</taxon>
        <taxon>Pterygota</taxon>
        <taxon>Neoptera</taxon>
        <taxon>Polyneoptera</taxon>
        <taxon>Phasmatodea</taxon>
        <taxon>Timematodea</taxon>
        <taxon>Timematoidea</taxon>
        <taxon>Timematidae</taxon>
        <taxon>Timema</taxon>
    </lineage>
</organism>
<dbReference type="Gene3D" id="3.20.20.80">
    <property type="entry name" value="Glycosidases"/>
    <property type="match status" value="1"/>
</dbReference>
<dbReference type="PRINTS" id="PR00742">
    <property type="entry name" value="GLHYDRLASE35"/>
</dbReference>
<dbReference type="InterPro" id="IPR001944">
    <property type="entry name" value="Glycoside_Hdrlase_35"/>
</dbReference>
<accession>A0A7R8VE01</accession>
<dbReference type="InterPro" id="IPR013594">
    <property type="entry name" value="Dynein_heavy_tail"/>
</dbReference>
<feature type="domain" description="Beta-galactosidase galactose-binding" evidence="7">
    <location>
        <begin position="1078"/>
        <end position="1137"/>
    </location>
</feature>
<dbReference type="GO" id="GO:0005858">
    <property type="term" value="C:axonemal dynein complex"/>
    <property type="evidence" value="ECO:0007669"/>
    <property type="project" value="TreeGrafter"/>
</dbReference>
<keyword evidence="2" id="KW-0378">Hydrolase</keyword>
<dbReference type="EMBL" id="OA564620">
    <property type="protein sequence ID" value="CAD7194983.1"/>
    <property type="molecule type" value="Genomic_DNA"/>
</dbReference>